<protein>
    <submittedName>
        <fullName evidence="2">Fic/DOC family protein</fullName>
    </submittedName>
</protein>
<dbReference type="PANTHER" id="PTHR13504:SF38">
    <property type="entry name" value="FIDO DOMAIN-CONTAINING PROTEIN"/>
    <property type="match status" value="1"/>
</dbReference>
<dbReference type="Pfam" id="PF02661">
    <property type="entry name" value="Fic"/>
    <property type="match status" value="1"/>
</dbReference>
<accession>A0ABX5PW22</accession>
<dbReference type="EMBL" id="QKZR01000004">
    <property type="protein sequence ID" value="PZX39034.1"/>
    <property type="molecule type" value="Genomic_DNA"/>
</dbReference>
<evidence type="ECO:0000313" key="3">
    <source>
        <dbReference type="Proteomes" id="UP000248584"/>
    </source>
</evidence>
<feature type="domain" description="Fido" evidence="1">
    <location>
        <begin position="94"/>
        <end position="250"/>
    </location>
</feature>
<dbReference type="InterPro" id="IPR036597">
    <property type="entry name" value="Fido-like_dom_sf"/>
</dbReference>
<dbReference type="Proteomes" id="UP000248584">
    <property type="component" value="Unassembled WGS sequence"/>
</dbReference>
<reference evidence="2 3" key="1">
    <citation type="submission" date="2018-06" db="EMBL/GenBank/DDBJ databases">
        <title>Genomic Encyclopedia of Archaeal and Bacterial Type Strains, Phase II (KMG-II): from individual species to whole genera.</title>
        <authorList>
            <person name="Goeker M."/>
        </authorList>
    </citation>
    <scope>NUCLEOTIDE SEQUENCE [LARGE SCALE GENOMIC DNA]</scope>
    <source>
        <strain evidence="2 3">DSM 17205</strain>
    </source>
</reference>
<keyword evidence="3" id="KW-1185">Reference proteome</keyword>
<evidence type="ECO:0000259" key="1">
    <source>
        <dbReference type="PROSITE" id="PS51459"/>
    </source>
</evidence>
<dbReference type="SUPFAM" id="SSF140931">
    <property type="entry name" value="Fic-like"/>
    <property type="match status" value="1"/>
</dbReference>
<dbReference type="Gene3D" id="1.10.3290.10">
    <property type="entry name" value="Fido-like domain"/>
    <property type="match status" value="1"/>
</dbReference>
<organism evidence="2 3">
    <name type="scientific">Nonlabens dokdonensis</name>
    <dbReference type="NCBI Taxonomy" id="328515"/>
    <lineage>
        <taxon>Bacteria</taxon>
        <taxon>Pseudomonadati</taxon>
        <taxon>Bacteroidota</taxon>
        <taxon>Flavobacteriia</taxon>
        <taxon>Flavobacteriales</taxon>
        <taxon>Flavobacteriaceae</taxon>
        <taxon>Nonlabens</taxon>
    </lineage>
</organism>
<gene>
    <name evidence="2" type="ORF">LX97_02400</name>
</gene>
<sequence>MRITNQKYLETYSKSIDGDIDKLLKENDSRQEDIQLDFRVKTSAVYSANIEGNSVDLNSYLNSEVAKEAFKPRQEIEEIKDLVNAYTYAIRNTLNQSNLLNAHKLLSKSLLITDKQGSYRTDRMGVYDNSGLVYLALEPEKLHNEIDIFFEDLSLLVKKNISITETFYHASLIHLKFAQIHPFWDGNGRTARLLEKWFLAEKLGEKAWKIESEQFYKKNISSYYNNINLGMDYHSLNYDRCLPFLRLLIDSIKNKL</sequence>
<dbReference type="InterPro" id="IPR003812">
    <property type="entry name" value="Fido"/>
</dbReference>
<name>A0ABX5PW22_9FLAO</name>
<proteinExistence type="predicted"/>
<dbReference type="InterPro" id="IPR040198">
    <property type="entry name" value="Fido_containing"/>
</dbReference>
<dbReference type="RefSeq" id="WP_015360723.1">
    <property type="nucleotide sequence ID" value="NZ_QKZR01000004.1"/>
</dbReference>
<dbReference type="PANTHER" id="PTHR13504">
    <property type="entry name" value="FIDO DOMAIN-CONTAINING PROTEIN DDB_G0283145"/>
    <property type="match status" value="1"/>
</dbReference>
<evidence type="ECO:0000313" key="2">
    <source>
        <dbReference type="EMBL" id="PZX39034.1"/>
    </source>
</evidence>
<comment type="caution">
    <text evidence="2">The sequence shown here is derived from an EMBL/GenBank/DDBJ whole genome shotgun (WGS) entry which is preliminary data.</text>
</comment>
<dbReference type="PROSITE" id="PS51459">
    <property type="entry name" value="FIDO"/>
    <property type="match status" value="1"/>
</dbReference>